<dbReference type="PANTHER" id="PTHR46136">
    <property type="entry name" value="TRANSCRIPTION FACTOR GTE8"/>
    <property type="match status" value="1"/>
</dbReference>
<feature type="domain" description="Bromo" evidence="4">
    <location>
        <begin position="299"/>
        <end position="347"/>
    </location>
</feature>
<name>A0AAN9EA21_CROPI</name>
<evidence type="ECO:0000256" key="3">
    <source>
        <dbReference type="SAM" id="MobiDB-lite"/>
    </source>
</evidence>
<gene>
    <name evidence="5" type="ORF">RIF29_33465</name>
</gene>
<dbReference type="Pfam" id="PF00439">
    <property type="entry name" value="Bromodomain"/>
    <property type="match status" value="1"/>
</dbReference>
<dbReference type="Proteomes" id="UP001372338">
    <property type="component" value="Unassembled WGS sequence"/>
</dbReference>
<dbReference type="SMART" id="SM00297">
    <property type="entry name" value="BROMO"/>
    <property type="match status" value="1"/>
</dbReference>
<dbReference type="EMBL" id="JAYWIO010000007">
    <property type="protein sequence ID" value="KAK7250788.1"/>
    <property type="molecule type" value="Genomic_DNA"/>
</dbReference>
<proteinExistence type="predicted"/>
<dbReference type="InterPro" id="IPR036427">
    <property type="entry name" value="Bromodomain-like_sf"/>
</dbReference>
<dbReference type="Gene3D" id="1.20.920.10">
    <property type="entry name" value="Bromodomain-like"/>
    <property type="match status" value="1"/>
</dbReference>
<dbReference type="InterPro" id="IPR052442">
    <property type="entry name" value="Env_Response_Regulator"/>
</dbReference>
<evidence type="ECO:0000313" key="6">
    <source>
        <dbReference type="Proteomes" id="UP001372338"/>
    </source>
</evidence>
<dbReference type="PROSITE" id="PS50014">
    <property type="entry name" value="BROMODOMAIN_2"/>
    <property type="match status" value="1"/>
</dbReference>
<accession>A0AAN9EA21</accession>
<dbReference type="InterPro" id="IPR001487">
    <property type="entry name" value="Bromodomain"/>
</dbReference>
<protein>
    <recommendedName>
        <fullName evidence="4">Bromo domain-containing protein</fullName>
    </recommendedName>
</protein>
<evidence type="ECO:0000256" key="2">
    <source>
        <dbReference type="PROSITE-ProRule" id="PRU00035"/>
    </source>
</evidence>
<evidence type="ECO:0000259" key="4">
    <source>
        <dbReference type="PROSITE" id="PS50014"/>
    </source>
</evidence>
<dbReference type="PANTHER" id="PTHR46136:SF7">
    <property type="entry name" value="BROMO DOMAIN-CONTAINING PROTEIN"/>
    <property type="match status" value="1"/>
</dbReference>
<feature type="region of interest" description="Disordered" evidence="3">
    <location>
        <begin position="29"/>
        <end position="48"/>
    </location>
</feature>
<evidence type="ECO:0000313" key="5">
    <source>
        <dbReference type="EMBL" id="KAK7250788.1"/>
    </source>
</evidence>
<keyword evidence="1 2" id="KW-0103">Bromodomain</keyword>
<dbReference type="AlphaFoldDB" id="A0AAN9EA21"/>
<organism evidence="5 6">
    <name type="scientific">Crotalaria pallida</name>
    <name type="common">Smooth rattlebox</name>
    <name type="synonym">Crotalaria striata</name>
    <dbReference type="NCBI Taxonomy" id="3830"/>
    <lineage>
        <taxon>Eukaryota</taxon>
        <taxon>Viridiplantae</taxon>
        <taxon>Streptophyta</taxon>
        <taxon>Embryophyta</taxon>
        <taxon>Tracheophyta</taxon>
        <taxon>Spermatophyta</taxon>
        <taxon>Magnoliopsida</taxon>
        <taxon>eudicotyledons</taxon>
        <taxon>Gunneridae</taxon>
        <taxon>Pentapetalae</taxon>
        <taxon>rosids</taxon>
        <taxon>fabids</taxon>
        <taxon>Fabales</taxon>
        <taxon>Fabaceae</taxon>
        <taxon>Papilionoideae</taxon>
        <taxon>50 kb inversion clade</taxon>
        <taxon>genistoids sensu lato</taxon>
        <taxon>core genistoids</taxon>
        <taxon>Crotalarieae</taxon>
        <taxon>Crotalaria</taxon>
    </lineage>
</organism>
<comment type="caution">
    <text evidence="5">The sequence shown here is derived from an EMBL/GenBank/DDBJ whole genome shotgun (WGS) entry which is preliminary data.</text>
</comment>
<sequence length="378" mass="43345">MAKPSSQIKLIIKLPAISETQPQQRKQIVLYVPRSKKRERSPSESSDILCNKRSKVVAPKGNTDIEYSASMTNIKSVTTVAVFEKGGKKEAANSLNKGTRKVTADDEVHANPTKYFSKGKSGIREEERIGSIISRIGYVEKEKKQPKKLMRVAKKGSSIESEECERKKWGDTCNKKMMKLATDEVSAYPKKSSAVGKSGTSDQCGTVKGRVGSRIGLEECMMKTKEKKQRVMVMQMDRYKKMKCWVMLKRLMTGRDSWAFKQKHYVKGLDILDKNIDNSVSYYKNSSKPKIRSELGSTQTIMEPIGLEDIESKLNKLLYTEIDEFADDIRLVFSYALLYPPRHEIYKIARRLSDNFEHSWKSMKDMWSREEGKRKKIY</sequence>
<evidence type="ECO:0000256" key="1">
    <source>
        <dbReference type="ARBA" id="ARBA00023117"/>
    </source>
</evidence>
<keyword evidence="6" id="KW-1185">Reference proteome</keyword>
<dbReference type="SUPFAM" id="SSF47370">
    <property type="entry name" value="Bromodomain"/>
    <property type="match status" value="1"/>
</dbReference>
<reference evidence="5 6" key="1">
    <citation type="submission" date="2024-01" db="EMBL/GenBank/DDBJ databases">
        <title>The genomes of 5 underutilized Papilionoideae crops provide insights into root nodulation and disease resistanc.</title>
        <authorList>
            <person name="Yuan L."/>
        </authorList>
    </citation>
    <scope>NUCLEOTIDE SEQUENCE [LARGE SCALE GENOMIC DNA]</scope>
    <source>
        <strain evidence="5">ZHUSHIDOU_FW_LH</strain>
        <tissue evidence="5">Leaf</tissue>
    </source>
</reference>